<comment type="subcellular location">
    <subcellularLocation>
        <location evidence="1">Cytoplasm</location>
        <location evidence="1">Cytosol</location>
    </subcellularLocation>
</comment>
<dbReference type="InterPro" id="IPR001315">
    <property type="entry name" value="CARD"/>
</dbReference>
<evidence type="ECO:0000256" key="2">
    <source>
        <dbReference type="ARBA" id="ARBA00022490"/>
    </source>
</evidence>
<evidence type="ECO:0000313" key="9">
    <source>
        <dbReference type="Proteomes" id="UP000646548"/>
    </source>
</evidence>
<evidence type="ECO:0000256" key="3">
    <source>
        <dbReference type="ARBA" id="ARBA00022588"/>
    </source>
</evidence>
<dbReference type="Pfam" id="PF00619">
    <property type="entry name" value="CARD"/>
    <property type="match status" value="1"/>
</dbReference>
<dbReference type="Pfam" id="PF23679">
    <property type="entry name" value="UPA-FIIND"/>
    <property type="match status" value="1"/>
</dbReference>
<feature type="domain" description="CARD" evidence="6">
    <location>
        <begin position="247"/>
        <end position="298"/>
    </location>
</feature>
<protein>
    <recommendedName>
        <fullName evidence="10">FIIND domain-containing protein</fullName>
    </recommendedName>
</protein>
<keyword evidence="4" id="KW-0391">Immunity</keyword>
<dbReference type="InterPro" id="IPR025307">
    <property type="entry name" value="FIIND_dom"/>
</dbReference>
<dbReference type="SUPFAM" id="SSF47986">
    <property type="entry name" value="DEATH domain"/>
    <property type="match status" value="1"/>
</dbReference>
<dbReference type="PROSITE" id="PS51830">
    <property type="entry name" value="FIIND"/>
    <property type="match status" value="1"/>
</dbReference>
<evidence type="ECO:0000259" key="6">
    <source>
        <dbReference type="PROSITE" id="PS50209"/>
    </source>
</evidence>
<evidence type="ECO:0000256" key="5">
    <source>
        <dbReference type="ARBA" id="ARBA00023198"/>
    </source>
</evidence>
<name>A0A834BVN8_ORYME</name>
<dbReference type="GO" id="GO:0042981">
    <property type="term" value="P:regulation of apoptotic process"/>
    <property type="evidence" value="ECO:0007669"/>
    <property type="project" value="InterPro"/>
</dbReference>
<evidence type="ECO:0000259" key="7">
    <source>
        <dbReference type="PROSITE" id="PS51830"/>
    </source>
</evidence>
<dbReference type="Pfam" id="PF13553">
    <property type="entry name" value="FIIND"/>
    <property type="match status" value="1"/>
</dbReference>
<dbReference type="PANTHER" id="PTHR46985:SF2">
    <property type="entry name" value="APOPTOSIS-ASSOCIATED SPECK-LIKE PROTEIN CONTAINING A CARD"/>
    <property type="match status" value="1"/>
</dbReference>
<dbReference type="InterPro" id="IPR011029">
    <property type="entry name" value="DEATH-like_dom_sf"/>
</dbReference>
<dbReference type="PANTHER" id="PTHR46985">
    <property type="entry name" value="NACHT, LRR AND PYD DOMAINS-CONTAINING PROTEIN 1"/>
    <property type="match status" value="1"/>
</dbReference>
<proteinExistence type="predicted"/>
<dbReference type="EMBL" id="WKFB01001085">
    <property type="protein sequence ID" value="KAF6715470.1"/>
    <property type="molecule type" value="Genomic_DNA"/>
</dbReference>
<keyword evidence="3" id="KW-0399">Innate immunity</keyword>
<gene>
    <name evidence="8" type="ORF">FQA47_005420</name>
</gene>
<organism evidence="8 9">
    <name type="scientific">Oryzias melastigma</name>
    <name type="common">Marine medaka</name>
    <dbReference type="NCBI Taxonomy" id="30732"/>
    <lineage>
        <taxon>Eukaryota</taxon>
        <taxon>Metazoa</taxon>
        <taxon>Chordata</taxon>
        <taxon>Craniata</taxon>
        <taxon>Vertebrata</taxon>
        <taxon>Euteleostomi</taxon>
        <taxon>Actinopterygii</taxon>
        <taxon>Neopterygii</taxon>
        <taxon>Teleostei</taxon>
        <taxon>Neoteleostei</taxon>
        <taxon>Acanthomorphata</taxon>
        <taxon>Ovalentaria</taxon>
        <taxon>Atherinomorphae</taxon>
        <taxon>Beloniformes</taxon>
        <taxon>Adrianichthyidae</taxon>
        <taxon>Oryziinae</taxon>
        <taxon>Oryzias</taxon>
    </lineage>
</organism>
<evidence type="ECO:0000256" key="1">
    <source>
        <dbReference type="ARBA" id="ARBA00004514"/>
    </source>
</evidence>
<dbReference type="CDD" id="cd01671">
    <property type="entry name" value="CARD"/>
    <property type="match status" value="1"/>
</dbReference>
<dbReference type="AlphaFoldDB" id="A0A834BVN8"/>
<dbReference type="GO" id="GO:0005829">
    <property type="term" value="C:cytosol"/>
    <property type="evidence" value="ECO:0007669"/>
    <property type="project" value="UniProtKB-SubCell"/>
</dbReference>
<evidence type="ECO:0008006" key="10">
    <source>
        <dbReference type="Google" id="ProtNLM"/>
    </source>
</evidence>
<dbReference type="GO" id="GO:0006954">
    <property type="term" value="P:inflammatory response"/>
    <property type="evidence" value="ECO:0007669"/>
    <property type="project" value="UniProtKB-KW"/>
</dbReference>
<reference evidence="8" key="1">
    <citation type="journal article" name="BMC Genomics">
        <title>Long-read sequencing and de novo genome assembly of marine medaka (Oryzias melastigma).</title>
        <authorList>
            <person name="Liang P."/>
            <person name="Saqib H.S.A."/>
            <person name="Ni X."/>
            <person name="Shen Y."/>
        </authorList>
    </citation>
    <scope>NUCLEOTIDE SEQUENCE</scope>
    <source>
        <strain evidence="8">Bigg-433</strain>
    </source>
</reference>
<evidence type="ECO:0000256" key="4">
    <source>
        <dbReference type="ARBA" id="ARBA00022859"/>
    </source>
</evidence>
<sequence length="321" mass="36855">MFDITHSGEVEYRTFIWDPDLLESLHLEARGPLFSIKSPQGSVSQLQLPHCEPEPLSDSLSVLHITDYGTSRLQPVMVTESHVVVNVPHLSLFGIVINLIRNLTTKTNGQVLLFQDSTNNFFSIHVVMLPSNVPLYQVKEFHSDSKFIKVPSHCIFYKDQTYSCHSDPGDFKIQPSKAEVSANYGPNYHPLFSMRLPLRTEEVTIFIKDQEDQVMWMYTLHQSEMTEHEQKDRSFSTEKFKQIGPGFVERVSEATLDSLLFTLHQCGAITSEEEEYIRAANQRSKKARQLFDIVTKKGLSSLLMKNLKDEDTFLYQELCLM</sequence>
<feature type="domain" description="FIIND" evidence="7">
    <location>
        <begin position="1"/>
        <end position="235"/>
    </location>
</feature>
<comment type="caution">
    <text evidence="8">The sequence shown here is derived from an EMBL/GenBank/DDBJ whole genome shotgun (WGS) entry which is preliminary data.</text>
</comment>
<evidence type="ECO:0000313" key="8">
    <source>
        <dbReference type="EMBL" id="KAF6715470.1"/>
    </source>
</evidence>
<dbReference type="Proteomes" id="UP000646548">
    <property type="component" value="Unassembled WGS sequence"/>
</dbReference>
<dbReference type="InterPro" id="IPR051249">
    <property type="entry name" value="NLRP_Inflammasome"/>
</dbReference>
<accession>A0A834BVN8</accession>
<dbReference type="Gene3D" id="1.10.533.10">
    <property type="entry name" value="Death Domain, Fas"/>
    <property type="match status" value="1"/>
</dbReference>
<keyword evidence="2" id="KW-0963">Cytoplasm</keyword>
<dbReference type="PROSITE" id="PS50209">
    <property type="entry name" value="CARD"/>
    <property type="match status" value="1"/>
</dbReference>
<keyword evidence="5" id="KW-0395">Inflammatory response</keyword>
<dbReference type="GO" id="GO:0045087">
    <property type="term" value="P:innate immune response"/>
    <property type="evidence" value="ECO:0007669"/>
    <property type="project" value="UniProtKB-KW"/>
</dbReference>